<accession>F4WVR0</accession>
<dbReference type="eggNOG" id="ENOG502SWTZ">
    <property type="taxonomic scope" value="Eukaryota"/>
</dbReference>
<dbReference type="Pfam" id="PF03564">
    <property type="entry name" value="DUF1759"/>
    <property type="match status" value="1"/>
</dbReference>
<keyword evidence="2" id="KW-1185">Reference proteome</keyword>
<dbReference type="AlphaFoldDB" id="F4WVR0"/>
<sequence>YSYRDTFEQLIHFNEDLAEIEKFHYLRSSLKDTASDIIKSIETTAANYHEAWAAVKERFNNLRWIVQKHVRALFEVPAVRKEN</sequence>
<reference evidence="1" key="1">
    <citation type="submission" date="2011-02" db="EMBL/GenBank/DDBJ databases">
        <title>The genome of the leaf-cutting ant Acromyrmex echinatior suggests key adaptations to social evolution and fungus farming.</title>
        <authorList>
            <person name="Nygaard S."/>
            <person name="Zhang G."/>
        </authorList>
    </citation>
    <scope>NUCLEOTIDE SEQUENCE</scope>
</reference>
<protein>
    <submittedName>
        <fullName evidence="1">Uncharacterized protein</fullName>
    </submittedName>
</protein>
<proteinExistence type="predicted"/>
<feature type="non-terminal residue" evidence="1">
    <location>
        <position position="1"/>
    </location>
</feature>
<dbReference type="InterPro" id="IPR005312">
    <property type="entry name" value="DUF1759"/>
</dbReference>
<dbReference type="InParanoid" id="F4WVR0"/>
<dbReference type="EMBL" id="GL888393">
    <property type="protein sequence ID" value="EGI61730.1"/>
    <property type="molecule type" value="Genomic_DNA"/>
</dbReference>
<evidence type="ECO:0000313" key="1">
    <source>
        <dbReference type="EMBL" id="EGI61730.1"/>
    </source>
</evidence>
<gene>
    <name evidence="1" type="ORF">G5I_10010</name>
</gene>
<name>F4WVR0_ACREC</name>
<feature type="non-terminal residue" evidence="1">
    <location>
        <position position="83"/>
    </location>
</feature>
<evidence type="ECO:0000313" key="2">
    <source>
        <dbReference type="Proteomes" id="UP000007755"/>
    </source>
</evidence>
<organism evidence="2">
    <name type="scientific">Acromyrmex echinatior</name>
    <name type="common">Panamanian leafcutter ant</name>
    <name type="synonym">Acromyrmex octospinosus echinatior</name>
    <dbReference type="NCBI Taxonomy" id="103372"/>
    <lineage>
        <taxon>Eukaryota</taxon>
        <taxon>Metazoa</taxon>
        <taxon>Ecdysozoa</taxon>
        <taxon>Arthropoda</taxon>
        <taxon>Hexapoda</taxon>
        <taxon>Insecta</taxon>
        <taxon>Pterygota</taxon>
        <taxon>Neoptera</taxon>
        <taxon>Endopterygota</taxon>
        <taxon>Hymenoptera</taxon>
        <taxon>Apocrita</taxon>
        <taxon>Aculeata</taxon>
        <taxon>Formicoidea</taxon>
        <taxon>Formicidae</taxon>
        <taxon>Myrmicinae</taxon>
        <taxon>Acromyrmex</taxon>
    </lineage>
</organism>
<dbReference type="Proteomes" id="UP000007755">
    <property type="component" value="Unassembled WGS sequence"/>
</dbReference>